<evidence type="ECO:0000259" key="4">
    <source>
        <dbReference type="SMART" id="SM00829"/>
    </source>
</evidence>
<dbReference type="SUPFAM" id="SSF51735">
    <property type="entry name" value="NAD(P)-binding Rossmann-fold domains"/>
    <property type="match status" value="1"/>
</dbReference>
<gene>
    <name evidence="5" type="primary">qor-2</name>
    <name evidence="5" type="ORF">GCM10010226_69610</name>
</gene>
<dbReference type="FunFam" id="3.40.50.720:FF:000053">
    <property type="entry name" value="Quinone oxidoreductase 1"/>
    <property type="match status" value="1"/>
</dbReference>
<protein>
    <submittedName>
        <fullName evidence="5">Quinone oxidoreductase</fullName>
    </submittedName>
</protein>
<evidence type="ECO:0000313" key="5">
    <source>
        <dbReference type="EMBL" id="GGT81016.1"/>
    </source>
</evidence>
<dbReference type="InterPro" id="IPR011032">
    <property type="entry name" value="GroES-like_sf"/>
</dbReference>
<dbReference type="GO" id="GO:0003960">
    <property type="term" value="F:quinone reductase (NADPH) activity"/>
    <property type="evidence" value="ECO:0007669"/>
    <property type="project" value="InterPro"/>
</dbReference>
<dbReference type="EMBL" id="BMSA01000026">
    <property type="protein sequence ID" value="GGT81016.1"/>
    <property type="molecule type" value="Genomic_DNA"/>
</dbReference>
<dbReference type="AlphaFoldDB" id="A0A918HLX3"/>
<evidence type="ECO:0000256" key="3">
    <source>
        <dbReference type="SAM" id="MobiDB-lite"/>
    </source>
</evidence>
<dbReference type="Gene3D" id="3.90.180.10">
    <property type="entry name" value="Medium-chain alcohol dehydrogenases, catalytic domain"/>
    <property type="match status" value="1"/>
</dbReference>
<proteinExistence type="predicted"/>
<dbReference type="Proteomes" id="UP000646776">
    <property type="component" value="Unassembled WGS sequence"/>
</dbReference>
<dbReference type="Pfam" id="PF08240">
    <property type="entry name" value="ADH_N"/>
    <property type="match status" value="1"/>
</dbReference>
<dbReference type="GO" id="GO:0035925">
    <property type="term" value="F:mRNA 3'-UTR AU-rich region binding"/>
    <property type="evidence" value="ECO:0007669"/>
    <property type="project" value="TreeGrafter"/>
</dbReference>
<name>A0A918HLX3_9ACTN</name>
<dbReference type="PANTHER" id="PTHR48106:SF13">
    <property type="entry name" value="QUINONE OXIDOREDUCTASE-RELATED"/>
    <property type="match status" value="1"/>
</dbReference>
<keyword evidence="6" id="KW-1185">Reference proteome</keyword>
<feature type="compositionally biased region" description="Pro residues" evidence="3">
    <location>
        <begin position="21"/>
        <end position="37"/>
    </location>
</feature>
<keyword evidence="2" id="KW-0560">Oxidoreductase</keyword>
<dbReference type="NCBIfam" id="NF008024">
    <property type="entry name" value="PRK10754.1"/>
    <property type="match status" value="1"/>
</dbReference>
<evidence type="ECO:0000313" key="6">
    <source>
        <dbReference type="Proteomes" id="UP000646776"/>
    </source>
</evidence>
<feature type="domain" description="Enoyl reductase (ER)" evidence="4">
    <location>
        <begin position="68"/>
        <end position="379"/>
    </location>
</feature>
<reference evidence="5" key="1">
    <citation type="journal article" date="2014" name="Int. J. Syst. Evol. Microbiol.">
        <title>Complete genome sequence of Corynebacterium casei LMG S-19264T (=DSM 44701T), isolated from a smear-ripened cheese.</title>
        <authorList>
            <consortium name="US DOE Joint Genome Institute (JGI-PGF)"/>
            <person name="Walter F."/>
            <person name="Albersmeier A."/>
            <person name="Kalinowski J."/>
            <person name="Ruckert C."/>
        </authorList>
    </citation>
    <scope>NUCLEOTIDE SEQUENCE</scope>
    <source>
        <strain evidence="5">JCM 4125</strain>
    </source>
</reference>
<comment type="caution">
    <text evidence="5">The sequence shown here is derived from an EMBL/GenBank/DDBJ whole genome shotgun (WGS) entry which is preliminary data.</text>
</comment>
<dbReference type="GO" id="GO:0005829">
    <property type="term" value="C:cytosol"/>
    <property type="evidence" value="ECO:0007669"/>
    <property type="project" value="TreeGrafter"/>
</dbReference>
<dbReference type="PROSITE" id="PS01162">
    <property type="entry name" value="QOR_ZETA_CRYSTAL"/>
    <property type="match status" value="1"/>
</dbReference>
<dbReference type="Gene3D" id="3.40.50.720">
    <property type="entry name" value="NAD(P)-binding Rossmann-like Domain"/>
    <property type="match status" value="1"/>
</dbReference>
<sequence>MCAVPPGRRGRPLTAPAAGIPGPPEHSPDSGGPPPLTTLPRGRSCARRVRDEQRSTTVAHAIRFKETGGPDVLRWEEVLVGDPGPGEVRIRHAAVGLNFADTYFRTGLYPAPLPAGLGVEGAGVVEAVGEGVTHVAEGDRVTYTGSPLGAYSTERVMPAGSLIRLPDAIGFETAAAMTMRGLTSAYLLRRIHPLKAGDTILLTAAAGGVGLIVCQWAKLLGLTVIGTVSTEEKAELARAHGCDHIVHYRRENVAERVRELTGGEGVPVVFDSVGASTFAGSLASLRRRGLLVCFGTASGAVPPIDAMQLAVNGSLFVTRPALADYIADPAERAELAGELFDHVASGRIAIEVNQRYALQDAARAHRELEAGRTTGSSVFVL</sequence>
<dbReference type="InterPro" id="IPR047618">
    <property type="entry name" value="QOR-like"/>
</dbReference>
<dbReference type="SMART" id="SM00829">
    <property type="entry name" value="PKS_ER"/>
    <property type="match status" value="1"/>
</dbReference>
<keyword evidence="1" id="KW-0521">NADP</keyword>
<organism evidence="5 6">
    <name type="scientific">Streptomyces phaeofaciens</name>
    <dbReference type="NCBI Taxonomy" id="68254"/>
    <lineage>
        <taxon>Bacteria</taxon>
        <taxon>Bacillati</taxon>
        <taxon>Actinomycetota</taxon>
        <taxon>Actinomycetes</taxon>
        <taxon>Kitasatosporales</taxon>
        <taxon>Streptomycetaceae</taxon>
        <taxon>Streptomyces</taxon>
    </lineage>
</organism>
<evidence type="ECO:0000256" key="2">
    <source>
        <dbReference type="ARBA" id="ARBA00023002"/>
    </source>
</evidence>
<feature type="region of interest" description="Disordered" evidence="3">
    <location>
        <begin position="1"/>
        <end position="53"/>
    </location>
</feature>
<dbReference type="SUPFAM" id="SSF50129">
    <property type="entry name" value="GroES-like"/>
    <property type="match status" value="1"/>
</dbReference>
<dbReference type="Pfam" id="PF00107">
    <property type="entry name" value="ADH_zinc_N"/>
    <property type="match status" value="1"/>
</dbReference>
<accession>A0A918HLX3</accession>
<dbReference type="InterPro" id="IPR013154">
    <property type="entry name" value="ADH-like_N"/>
</dbReference>
<dbReference type="InterPro" id="IPR013149">
    <property type="entry name" value="ADH-like_C"/>
</dbReference>
<dbReference type="InterPro" id="IPR002364">
    <property type="entry name" value="Quin_OxRdtase/zeta-crystal_CS"/>
</dbReference>
<dbReference type="GO" id="GO:0070402">
    <property type="term" value="F:NADPH binding"/>
    <property type="evidence" value="ECO:0007669"/>
    <property type="project" value="TreeGrafter"/>
</dbReference>
<dbReference type="InterPro" id="IPR020843">
    <property type="entry name" value="ER"/>
</dbReference>
<dbReference type="PANTHER" id="PTHR48106">
    <property type="entry name" value="QUINONE OXIDOREDUCTASE PIG3-RELATED"/>
    <property type="match status" value="1"/>
</dbReference>
<evidence type="ECO:0000256" key="1">
    <source>
        <dbReference type="ARBA" id="ARBA00022857"/>
    </source>
</evidence>
<reference evidence="5" key="2">
    <citation type="submission" date="2020-09" db="EMBL/GenBank/DDBJ databases">
        <authorList>
            <person name="Sun Q."/>
            <person name="Ohkuma M."/>
        </authorList>
    </citation>
    <scope>NUCLEOTIDE SEQUENCE</scope>
    <source>
        <strain evidence="5">JCM 4125</strain>
    </source>
</reference>
<dbReference type="CDD" id="cd05286">
    <property type="entry name" value="QOR2"/>
    <property type="match status" value="1"/>
</dbReference>
<dbReference type="GO" id="GO:0008270">
    <property type="term" value="F:zinc ion binding"/>
    <property type="evidence" value="ECO:0007669"/>
    <property type="project" value="InterPro"/>
</dbReference>
<dbReference type="InterPro" id="IPR036291">
    <property type="entry name" value="NAD(P)-bd_dom_sf"/>
</dbReference>